<feature type="coiled-coil region" evidence="11">
    <location>
        <begin position="1102"/>
        <end position="1129"/>
    </location>
</feature>
<comment type="caution">
    <text evidence="14">The sequence shown here is derived from an EMBL/GenBank/DDBJ whole genome shotgun (WGS) entry which is preliminary data.</text>
</comment>
<evidence type="ECO:0000256" key="5">
    <source>
        <dbReference type="ARBA" id="ARBA00022553"/>
    </source>
</evidence>
<dbReference type="InterPro" id="IPR011993">
    <property type="entry name" value="PH-like_dom_sf"/>
</dbReference>
<evidence type="ECO:0000256" key="7">
    <source>
        <dbReference type="ARBA" id="ARBA00023121"/>
    </source>
</evidence>
<dbReference type="PANTHER" id="PTHR10972">
    <property type="entry name" value="OXYSTEROL-BINDING PROTEIN-RELATED"/>
    <property type="match status" value="1"/>
</dbReference>
<dbReference type="Pfam" id="PF01237">
    <property type="entry name" value="Oxysterol_BP"/>
    <property type="match status" value="1"/>
</dbReference>
<dbReference type="Pfam" id="PF14438">
    <property type="entry name" value="SM-ATX"/>
    <property type="match status" value="1"/>
</dbReference>
<dbReference type="InterPro" id="IPR009604">
    <property type="entry name" value="LsmAD_domain"/>
</dbReference>
<dbReference type="GO" id="GO:0005829">
    <property type="term" value="C:cytosol"/>
    <property type="evidence" value="ECO:0007669"/>
    <property type="project" value="TreeGrafter"/>
</dbReference>
<sequence length="1644" mass="181498">MKPAHLKGAKGQNRSNPSKPDGRKSENDCFIYNMAILVGCQCEIAIRDGRKFDGVFSAYSSERHELMIEAAHLITEGMTEDTPIQKSFDVLVVPVDKMLSVKFKSVDTTYATRDFATDAAISATRNVTARDKQLTPWDGPDATSDEDLSLDTDLGTGKENGWEAKDMFKKNEEKYGVVSSYSQDLSGYTTQIDKTDSDALKRHEQQAAQVAQEIEKNVVSWERSELENGEDEEEAFSAVVRPRNSSHSHNNNNNNNTNTNNSGGSSDKYIPPSRRMGTAQPNTQPMPQQGIPMNNNGATNNNATNNPRNKIYTQNQTPRGGYGGPPNNSYHDRRNNYDNRRGPPPNQYPPQGGGHNDGRRMDDGGSGRGRGVPNKANDRRGGGTAGGSGREDPSKLKDFGRNFQLSDQNQPPRRMPMNQPHPNAQSMNANIPPAAADLGGQTSTRTMSPPSNTTNKSQKEEPVPQATPFPQASVEVNDKVANSGATGVVSPNSVNNSVSNISVNTSNNNGTPVSSGGNMSNMHTPGSCDSKSSDSDKKKFTFNPNAKEFNPCTKSFTSRSPSTPPRPPSTPAQPSTPQMMPPQQIPQYMPISMQSILYGQPYAQTAALTPSSSSSGSSGGATPRHGGGGQPHRKGGMIGGPPRSDMTPPIQMTAGPPLLVQAAGAPHYAYVPQPNFPQVMRLPPNMPVYATQEGGAAQMHQQVHFMQHNGPQNQHPNINTPSNTPNPQNQTPVVSANGQGYNQGGATQGGASHVGFPYGVVPVMNMGYPHGPPHMLLPYVSSHQGGAAGKSAKEKWRGRRKKQLFVPFIPHPQLTGQTSPTTPDLAFANGRASTSRKREKGSRRHRLGDLTEDKPAVFSPLPNHSPQPSISSGHRHGGRGGEMSGGGGDGPSSSKEPEMKGWLHKWTNYLKGYQKRWFVLSSGTLSYYRSQQEMSHTCRGSISLHGALIYTEDTCNLVVSNGGTQTFHLRATSEVERQRWVTALELAKAKAIRTMESEEDDEMEEAAAPPDSLQVQNVFRMLSAKLEDMQTCCDLINKHGSTLQKALSELESTDSPHEIVSKVKQVNERATLFRITSTAMINACSEYAKAAQTQGKKWQKAIQFEKEQRQRLEKVVEELAKQHTKLEEAAAVAAGHSQSQNVQSDEDDESMFYDAVETSDMANEFTVDVPISAHRRTSSGISTDSQKSEGGNSSSDNDENNSTQGASQTVRCIRTKSKANNLASEQSSIKDDKSTKTVSKRIRRKRVPDKPDYPLNLWSIVKNCIGKDLTKIPMPVNFSEPLSMLQRLAEDFEYSEILDQAAKCSDACEQLAYVAAFTVSSYATTAVRTGKPFNPLLGETYECDRTDDLGWRCIRQVYEQVSHHPPMAAQHVDGRGWKSWQEVCLSSKFRGKYLQIIPLGIAHLVFNESGNHYTWRKVTTTVHNIIVGKLWVDNHGEMEIINHTTGDKCHLKYMAYSYFNRDIQRKVTGCVMDKQERIRWVLNGTWDAKIEACKVLKHKDSDKSGKPVLELGTPETMWIRRMPPTDCEKYYNFTEFAAQLNEQESGVAPTDCRQRPDQRLMEEGRWDEANTEKVRLEEKQRAVRRQRESEAEKAAGEGKPFTPHDPIWFYKEKDPDTGNVTHLVRQDYWTCKSSGDWSRCPDIY</sequence>
<dbReference type="FunFam" id="2.40.160.120:FF:000003">
    <property type="entry name" value="Oxysterol-binding protein"/>
    <property type="match status" value="1"/>
</dbReference>
<feature type="region of interest" description="Disordered" evidence="12">
    <location>
        <begin position="130"/>
        <end position="156"/>
    </location>
</feature>
<dbReference type="InterPro" id="IPR001849">
    <property type="entry name" value="PH_domain"/>
</dbReference>
<keyword evidence="5" id="KW-0597">Phosphoprotein</keyword>
<dbReference type="InterPro" id="IPR037239">
    <property type="entry name" value="OSBP_sf"/>
</dbReference>
<feature type="domain" description="PH" evidence="13">
    <location>
        <begin position="896"/>
        <end position="989"/>
    </location>
</feature>
<proteinExistence type="inferred from homology"/>
<feature type="region of interest" description="Disordered" evidence="12">
    <location>
        <begin position="1578"/>
        <end position="1606"/>
    </location>
</feature>
<dbReference type="SMART" id="SM00233">
    <property type="entry name" value="PH"/>
    <property type="match status" value="1"/>
</dbReference>
<feature type="region of interest" description="Disordered" evidence="12">
    <location>
        <begin position="1171"/>
        <end position="1240"/>
    </location>
</feature>
<dbReference type="SUPFAM" id="SSF50729">
    <property type="entry name" value="PH domain-like"/>
    <property type="match status" value="1"/>
</dbReference>
<feature type="region of interest" description="Disordered" evidence="12">
    <location>
        <begin position="709"/>
        <end position="730"/>
    </location>
</feature>
<feature type="compositionally biased region" description="Polar residues" evidence="12">
    <location>
        <begin position="420"/>
        <end position="429"/>
    </location>
</feature>
<keyword evidence="11" id="KW-0175">Coiled coil</keyword>
<dbReference type="FunFam" id="2.30.29.30:FF:000256">
    <property type="entry name" value="Oxysterol-binding protein"/>
    <property type="match status" value="1"/>
</dbReference>
<keyword evidence="6 10" id="KW-0445">Lipid transport</keyword>
<gene>
    <name evidence="14" type="ORF">Fcan01_12782</name>
</gene>
<evidence type="ECO:0000256" key="8">
    <source>
        <dbReference type="ARBA" id="ARBA00023136"/>
    </source>
</evidence>
<dbReference type="Gene3D" id="2.30.29.30">
    <property type="entry name" value="Pleckstrin-homology domain (PH domain)/Phosphotyrosine-binding domain (PTB)"/>
    <property type="match status" value="1"/>
</dbReference>
<feature type="compositionally biased region" description="Polar residues" evidence="12">
    <location>
        <begin position="1218"/>
        <end position="1227"/>
    </location>
</feature>
<feature type="region of interest" description="Disordered" evidence="12">
    <location>
        <begin position="810"/>
        <end position="898"/>
    </location>
</feature>
<dbReference type="InterPro" id="IPR018494">
    <property type="entry name" value="Oxysterol-bd_CS"/>
</dbReference>
<keyword evidence="15" id="KW-1185">Reference proteome</keyword>
<reference evidence="14 15" key="1">
    <citation type="submission" date="2015-12" db="EMBL/GenBank/DDBJ databases">
        <title>The genome of Folsomia candida.</title>
        <authorList>
            <person name="Faddeeva A."/>
            <person name="Derks M.F."/>
            <person name="Anvar Y."/>
            <person name="Smit S."/>
            <person name="Van Straalen N."/>
            <person name="Roelofs D."/>
        </authorList>
    </citation>
    <scope>NUCLEOTIDE SEQUENCE [LARGE SCALE GENOMIC DNA]</scope>
    <source>
        <strain evidence="14 15">VU population</strain>
        <tissue evidence="14">Whole body</tissue>
    </source>
</reference>
<name>A0A226E5R7_FOLCA</name>
<dbReference type="OrthoDB" id="1854502at2759"/>
<dbReference type="PROSITE" id="PS01013">
    <property type="entry name" value="OSBP"/>
    <property type="match status" value="1"/>
</dbReference>
<comment type="similarity">
    <text evidence="3 9">Belongs to the OSBP family.</text>
</comment>
<feature type="compositionally biased region" description="Basic and acidic residues" evidence="12">
    <location>
        <begin position="389"/>
        <end position="400"/>
    </location>
</feature>
<dbReference type="EMBL" id="LNIX01000006">
    <property type="protein sequence ID" value="OXA52983.1"/>
    <property type="molecule type" value="Genomic_DNA"/>
</dbReference>
<evidence type="ECO:0000256" key="10">
    <source>
        <dbReference type="RuleBase" id="RU003845"/>
    </source>
</evidence>
<feature type="compositionally biased region" description="Low complexity" evidence="12">
    <location>
        <begin position="716"/>
        <end position="730"/>
    </location>
</feature>
<feature type="compositionally biased region" description="Pro residues" evidence="12">
    <location>
        <begin position="562"/>
        <end position="571"/>
    </location>
</feature>
<feature type="region of interest" description="Disordered" evidence="12">
    <location>
        <begin position="607"/>
        <end position="654"/>
    </location>
</feature>
<feature type="compositionally biased region" description="Polar residues" evidence="12">
    <location>
        <begin position="510"/>
        <end position="524"/>
    </location>
</feature>
<feature type="compositionally biased region" description="Polar residues" evidence="12">
    <location>
        <begin position="440"/>
        <end position="456"/>
    </location>
</feature>
<feature type="compositionally biased region" description="Polar residues" evidence="12">
    <location>
        <begin position="279"/>
        <end position="293"/>
    </location>
</feature>
<evidence type="ECO:0000256" key="12">
    <source>
        <dbReference type="SAM" id="MobiDB-lite"/>
    </source>
</evidence>
<feature type="compositionally biased region" description="Low complexity" evidence="12">
    <location>
        <begin position="488"/>
        <end position="509"/>
    </location>
</feature>
<evidence type="ECO:0000256" key="9">
    <source>
        <dbReference type="RuleBase" id="RU003844"/>
    </source>
</evidence>
<dbReference type="InterPro" id="IPR000648">
    <property type="entry name" value="Oxysterol-bd"/>
</dbReference>
<protein>
    <recommendedName>
        <fullName evidence="10">Oxysterol-binding protein</fullName>
    </recommendedName>
</protein>
<evidence type="ECO:0000313" key="14">
    <source>
        <dbReference type="EMBL" id="OXA52983.1"/>
    </source>
</evidence>
<dbReference type="Pfam" id="PF00169">
    <property type="entry name" value="PH"/>
    <property type="match status" value="1"/>
</dbReference>
<feature type="region of interest" description="Disordered" evidence="12">
    <location>
        <begin position="483"/>
        <end position="585"/>
    </location>
</feature>
<dbReference type="Pfam" id="PF06741">
    <property type="entry name" value="LsmAD"/>
    <property type="match status" value="1"/>
</dbReference>
<feature type="compositionally biased region" description="Basic residues" evidence="12">
    <location>
        <begin position="834"/>
        <end position="846"/>
    </location>
</feature>
<feature type="compositionally biased region" description="Low complexity" evidence="12">
    <location>
        <begin position="245"/>
        <end position="266"/>
    </location>
</feature>
<keyword evidence="7" id="KW-0446">Lipid-binding</keyword>
<dbReference type="InterPro" id="IPR025852">
    <property type="entry name" value="SM_dom_ATX"/>
</dbReference>
<dbReference type="GO" id="GO:0097038">
    <property type="term" value="C:perinuclear endoplasmic reticulum"/>
    <property type="evidence" value="ECO:0007669"/>
    <property type="project" value="TreeGrafter"/>
</dbReference>
<feature type="region of interest" description="Disordered" evidence="12">
    <location>
        <begin position="1"/>
        <end position="23"/>
    </location>
</feature>
<keyword evidence="8" id="KW-0472">Membrane</keyword>
<organism evidence="14 15">
    <name type="scientific">Folsomia candida</name>
    <name type="common">Springtail</name>
    <dbReference type="NCBI Taxonomy" id="158441"/>
    <lineage>
        <taxon>Eukaryota</taxon>
        <taxon>Metazoa</taxon>
        <taxon>Ecdysozoa</taxon>
        <taxon>Arthropoda</taxon>
        <taxon>Hexapoda</taxon>
        <taxon>Collembola</taxon>
        <taxon>Entomobryomorpha</taxon>
        <taxon>Isotomoidea</taxon>
        <taxon>Isotomidae</taxon>
        <taxon>Proisotominae</taxon>
        <taxon>Folsomia</taxon>
    </lineage>
</organism>
<dbReference type="GO" id="GO:0006869">
    <property type="term" value="P:lipid transport"/>
    <property type="evidence" value="ECO:0007669"/>
    <property type="project" value="UniProtKB-KW"/>
</dbReference>
<evidence type="ECO:0000313" key="15">
    <source>
        <dbReference type="Proteomes" id="UP000198287"/>
    </source>
</evidence>
<feature type="compositionally biased region" description="Polar residues" evidence="12">
    <location>
        <begin position="307"/>
        <end position="318"/>
    </location>
</feature>
<feature type="compositionally biased region" description="Basic and acidic residues" evidence="12">
    <location>
        <begin position="1578"/>
        <end position="1596"/>
    </location>
</feature>
<evidence type="ECO:0000259" key="13">
    <source>
        <dbReference type="PROSITE" id="PS50003"/>
    </source>
</evidence>
<feature type="region of interest" description="Disordered" evidence="12">
    <location>
        <begin position="222"/>
        <end position="471"/>
    </location>
</feature>
<dbReference type="SMART" id="SM01272">
    <property type="entry name" value="LsmAD"/>
    <property type="match status" value="1"/>
</dbReference>
<dbReference type="SUPFAM" id="SSF144000">
    <property type="entry name" value="Oxysterol-binding protein-like"/>
    <property type="match status" value="1"/>
</dbReference>
<dbReference type="CDD" id="cd13284">
    <property type="entry name" value="PH_OSBP_ORP4"/>
    <property type="match status" value="1"/>
</dbReference>
<accession>A0A226E5R7</accession>
<evidence type="ECO:0000256" key="2">
    <source>
        <dbReference type="ARBA" id="ARBA00007503"/>
    </source>
</evidence>
<feature type="compositionally biased region" description="Basic and acidic residues" evidence="12">
    <location>
        <begin position="356"/>
        <end position="365"/>
    </location>
</feature>
<dbReference type="STRING" id="158441.A0A226E5R7"/>
<dbReference type="Proteomes" id="UP000198287">
    <property type="component" value="Unassembled WGS sequence"/>
</dbReference>
<evidence type="ECO:0000256" key="6">
    <source>
        <dbReference type="ARBA" id="ARBA00023055"/>
    </source>
</evidence>
<dbReference type="Gene3D" id="2.40.160.120">
    <property type="match status" value="1"/>
</dbReference>
<dbReference type="GO" id="GO:0005886">
    <property type="term" value="C:plasma membrane"/>
    <property type="evidence" value="ECO:0007669"/>
    <property type="project" value="TreeGrafter"/>
</dbReference>
<dbReference type="PROSITE" id="PS50003">
    <property type="entry name" value="PH_DOMAIN"/>
    <property type="match status" value="1"/>
</dbReference>
<dbReference type="PANTHER" id="PTHR10972:SF205">
    <property type="entry name" value="OXYSTEROL-BINDING PROTEIN 1"/>
    <property type="match status" value="1"/>
</dbReference>
<feature type="compositionally biased region" description="Low complexity" evidence="12">
    <location>
        <begin position="294"/>
        <end position="306"/>
    </location>
</feature>
<dbReference type="GO" id="GO:0032934">
    <property type="term" value="F:sterol binding"/>
    <property type="evidence" value="ECO:0007669"/>
    <property type="project" value="TreeGrafter"/>
</dbReference>
<feature type="compositionally biased region" description="Basic and acidic residues" evidence="12">
    <location>
        <begin position="330"/>
        <end position="341"/>
    </location>
</feature>
<feature type="compositionally biased region" description="Gly residues" evidence="12">
    <location>
        <begin position="880"/>
        <end position="890"/>
    </location>
</feature>
<comment type="similarity">
    <text evidence="2">Belongs to the ataxin-2 family.</text>
</comment>
<comment type="subcellular location">
    <subcellularLocation>
        <location evidence="1">Membrane</location>
        <topology evidence="1">Peripheral membrane protein</topology>
    </subcellularLocation>
</comment>
<evidence type="ECO:0000256" key="1">
    <source>
        <dbReference type="ARBA" id="ARBA00004170"/>
    </source>
</evidence>
<evidence type="ECO:0000256" key="3">
    <source>
        <dbReference type="ARBA" id="ARBA00008842"/>
    </source>
</evidence>
<evidence type="ECO:0000256" key="11">
    <source>
        <dbReference type="SAM" id="Coils"/>
    </source>
</evidence>
<evidence type="ECO:0000256" key="4">
    <source>
        <dbReference type="ARBA" id="ARBA00022448"/>
    </source>
</evidence>
<keyword evidence="4 10" id="KW-0813">Transport</keyword>